<gene>
    <name evidence="2" type="ORF">DERYTH_LOCUS21181</name>
</gene>
<evidence type="ECO:0000313" key="3">
    <source>
        <dbReference type="Proteomes" id="UP000789405"/>
    </source>
</evidence>
<proteinExistence type="predicted"/>
<sequence>MSATSTQAFETMRQYRNKIKSEIVKVTQDIANIQQIQDRLEVAQKALQKTDDQKKAFSNYTTSETITLRKIVNADFHSTVCTLHLKDNLICHENCELEMESASGNDHFAACSYMGCGRCLVCDCGAKSVKLIYETQTLNKVLEDMKELYDRANEQHQQYSDDANNFQSTLANLQTTANAKYEEIHKLCKELSKICSRFNFVDELNANLESMRQDAKAIRNTNLRKNAEAEIARLEKLANN</sequence>
<organism evidence="2 3">
    <name type="scientific">Dentiscutata erythropus</name>
    <dbReference type="NCBI Taxonomy" id="1348616"/>
    <lineage>
        <taxon>Eukaryota</taxon>
        <taxon>Fungi</taxon>
        <taxon>Fungi incertae sedis</taxon>
        <taxon>Mucoromycota</taxon>
        <taxon>Glomeromycotina</taxon>
        <taxon>Glomeromycetes</taxon>
        <taxon>Diversisporales</taxon>
        <taxon>Gigasporaceae</taxon>
        <taxon>Dentiscutata</taxon>
    </lineage>
</organism>
<dbReference type="PANTHER" id="PTHR32046">
    <property type="entry name" value="G DOMAIN-CONTAINING PROTEIN"/>
    <property type="match status" value="1"/>
</dbReference>
<evidence type="ECO:0000313" key="2">
    <source>
        <dbReference type="EMBL" id="CAG8789804.1"/>
    </source>
</evidence>
<feature type="coiled-coil region" evidence="1">
    <location>
        <begin position="201"/>
        <end position="240"/>
    </location>
</feature>
<dbReference type="EMBL" id="CAJVPY010026462">
    <property type="protein sequence ID" value="CAG8789804.1"/>
    <property type="molecule type" value="Genomic_DNA"/>
</dbReference>
<dbReference type="OrthoDB" id="2611327at2759"/>
<dbReference type="Proteomes" id="UP000789405">
    <property type="component" value="Unassembled WGS sequence"/>
</dbReference>
<accession>A0A9N9JQX6</accession>
<feature type="non-terminal residue" evidence="2">
    <location>
        <position position="240"/>
    </location>
</feature>
<comment type="caution">
    <text evidence="2">The sequence shown here is derived from an EMBL/GenBank/DDBJ whole genome shotgun (WGS) entry which is preliminary data.</text>
</comment>
<dbReference type="PANTHER" id="PTHR32046:SF12">
    <property type="entry name" value="AIG1-TYPE G DOMAIN-CONTAINING PROTEIN"/>
    <property type="match status" value="1"/>
</dbReference>
<reference evidence="2" key="1">
    <citation type="submission" date="2021-06" db="EMBL/GenBank/DDBJ databases">
        <authorList>
            <person name="Kallberg Y."/>
            <person name="Tangrot J."/>
            <person name="Rosling A."/>
        </authorList>
    </citation>
    <scope>NUCLEOTIDE SEQUENCE</scope>
    <source>
        <strain evidence="2">MA453B</strain>
    </source>
</reference>
<protein>
    <submittedName>
        <fullName evidence="2">10457_t:CDS:1</fullName>
    </submittedName>
</protein>
<dbReference type="AlphaFoldDB" id="A0A9N9JQX6"/>
<name>A0A9N9JQX6_9GLOM</name>
<evidence type="ECO:0000256" key="1">
    <source>
        <dbReference type="SAM" id="Coils"/>
    </source>
</evidence>
<keyword evidence="1" id="KW-0175">Coiled coil</keyword>
<feature type="coiled-coil region" evidence="1">
    <location>
        <begin position="135"/>
        <end position="169"/>
    </location>
</feature>
<keyword evidence="3" id="KW-1185">Reference proteome</keyword>